<keyword evidence="8" id="KW-0804">Transcription</keyword>
<evidence type="ECO:0000256" key="10">
    <source>
        <dbReference type="PROSITE-ProRule" id="PRU00042"/>
    </source>
</evidence>
<feature type="compositionally biased region" description="Low complexity" evidence="11">
    <location>
        <begin position="716"/>
        <end position="728"/>
    </location>
</feature>
<dbReference type="Proteomes" id="UP000324222">
    <property type="component" value="Unassembled WGS sequence"/>
</dbReference>
<evidence type="ECO:0000256" key="1">
    <source>
        <dbReference type="ARBA" id="ARBA00004123"/>
    </source>
</evidence>
<dbReference type="SUPFAM" id="SSF57667">
    <property type="entry name" value="beta-beta-alpha zinc fingers"/>
    <property type="match status" value="3"/>
</dbReference>
<evidence type="ECO:0000256" key="5">
    <source>
        <dbReference type="ARBA" id="ARBA00022833"/>
    </source>
</evidence>
<name>A0A5B7EVX2_PORTR</name>
<dbReference type="PANTHER" id="PTHR24404:SF106">
    <property type="entry name" value="C2H2-TYPE DOMAIN-CONTAINING PROTEIN"/>
    <property type="match status" value="1"/>
</dbReference>
<evidence type="ECO:0000256" key="9">
    <source>
        <dbReference type="ARBA" id="ARBA00023242"/>
    </source>
</evidence>
<gene>
    <name evidence="13" type="primary">ZNF98_1</name>
    <name evidence="13" type="ORF">E2C01_029933</name>
</gene>
<protein>
    <submittedName>
        <fullName evidence="13">Zinc finger protein 98</fullName>
    </submittedName>
</protein>
<evidence type="ECO:0000313" key="13">
    <source>
        <dbReference type="EMBL" id="MPC36474.1"/>
    </source>
</evidence>
<feature type="compositionally biased region" description="Low complexity" evidence="11">
    <location>
        <begin position="102"/>
        <end position="120"/>
    </location>
</feature>
<feature type="region of interest" description="Disordered" evidence="11">
    <location>
        <begin position="702"/>
        <end position="764"/>
    </location>
</feature>
<dbReference type="InterPro" id="IPR036236">
    <property type="entry name" value="Znf_C2H2_sf"/>
</dbReference>
<keyword evidence="3" id="KW-0677">Repeat</keyword>
<dbReference type="GO" id="GO:0000978">
    <property type="term" value="F:RNA polymerase II cis-regulatory region sequence-specific DNA binding"/>
    <property type="evidence" value="ECO:0007669"/>
    <property type="project" value="TreeGrafter"/>
</dbReference>
<feature type="compositionally biased region" description="Pro residues" evidence="11">
    <location>
        <begin position="420"/>
        <end position="438"/>
    </location>
</feature>
<dbReference type="AlphaFoldDB" id="A0A5B7EVX2"/>
<feature type="region of interest" description="Disordered" evidence="11">
    <location>
        <begin position="221"/>
        <end position="339"/>
    </location>
</feature>
<dbReference type="SMART" id="SM00355">
    <property type="entry name" value="ZnF_C2H2"/>
    <property type="match status" value="6"/>
</dbReference>
<dbReference type="GO" id="GO:0006357">
    <property type="term" value="P:regulation of transcription by RNA polymerase II"/>
    <property type="evidence" value="ECO:0007669"/>
    <property type="project" value="TreeGrafter"/>
</dbReference>
<dbReference type="PANTHER" id="PTHR24404">
    <property type="entry name" value="ZINC FINGER PROTEIN"/>
    <property type="match status" value="1"/>
</dbReference>
<dbReference type="InterPro" id="IPR050589">
    <property type="entry name" value="Ikaros_C2H2-ZF"/>
</dbReference>
<feature type="domain" description="C2H2-type" evidence="12">
    <location>
        <begin position="676"/>
        <end position="703"/>
    </location>
</feature>
<feature type="compositionally biased region" description="Low complexity" evidence="11">
    <location>
        <begin position="278"/>
        <end position="287"/>
    </location>
</feature>
<evidence type="ECO:0000256" key="7">
    <source>
        <dbReference type="ARBA" id="ARBA00023125"/>
    </source>
</evidence>
<dbReference type="Gene3D" id="3.30.160.60">
    <property type="entry name" value="Classic Zinc Finger"/>
    <property type="match status" value="5"/>
</dbReference>
<reference evidence="13 14" key="1">
    <citation type="submission" date="2019-05" db="EMBL/GenBank/DDBJ databases">
        <title>Another draft genome of Portunus trituberculatus and its Hox gene families provides insights of decapod evolution.</title>
        <authorList>
            <person name="Jeong J.-H."/>
            <person name="Song I."/>
            <person name="Kim S."/>
            <person name="Choi T."/>
            <person name="Kim D."/>
            <person name="Ryu S."/>
            <person name="Kim W."/>
        </authorList>
    </citation>
    <scope>NUCLEOTIDE SEQUENCE [LARGE SCALE GENOMIC DNA]</scope>
    <source>
        <tissue evidence="13">Muscle</tissue>
    </source>
</reference>
<feature type="region of interest" description="Disordered" evidence="11">
    <location>
        <begin position="99"/>
        <end position="206"/>
    </location>
</feature>
<dbReference type="FunFam" id="3.30.160.60:FF:000448">
    <property type="entry name" value="RE1-silencing transcription factor A"/>
    <property type="match status" value="1"/>
</dbReference>
<feature type="compositionally biased region" description="Low complexity" evidence="11">
    <location>
        <begin position="324"/>
        <end position="334"/>
    </location>
</feature>
<organism evidence="13 14">
    <name type="scientific">Portunus trituberculatus</name>
    <name type="common">Swimming crab</name>
    <name type="synonym">Neptunus trituberculatus</name>
    <dbReference type="NCBI Taxonomy" id="210409"/>
    <lineage>
        <taxon>Eukaryota</taxon>
        <taxon>Metazoa</taxon>
        <taxon>Ecdysozoa</taxon>
        <taxon>Arthropoda</taxon>
        <taxon>Crustacea</taxon>
        <taxon>Multicrustacea</taxon>
        <taxon>Malacostraca</taxon>
        <taxon>Eumalacostraca</taxon>
        <taxon>Eucarida</taxon>
        <taxon>Decapoda</taxon>
        <taxon>Pleocyemata</taxon>
        <taxon>Brachyura</taxon>
        <taxon>Eubrachyura</taxon>
        <taxon>Portunoidea</taxon>
        <taxon>Portunidae</taxon>
        <taxon>Portuninae</taxon>
        <taxon>Portunus</taxon>
    </lineage>
</organism>
<comment type="caution">
    <text evidence="13">The sequence shown here is derived from an EMBL/GenBank/DDBJ whole genome shotgun (WGS) entry which is preliminary data.</text>
</comment>
<feature type="compositionally biased region" description="Pro residues" evidence="11">
    <location>
        <begin position="188"/>
        <end position="198"/>
    </location>
</feature>
<sequence>MASGSHHCKDCGLYFESARSLEVHLQYHKENLMNMWMGSDERGREGGAPAPSPGQGGELTPLGVSSGDGGLVSSSVQSVNTGVSSSAFTAPSPMQYEYKMSPGLQSPQGGVVVPQGPPSGHGLSVGFPQQSPGGFYPDYGQQQHHQQQPQQFSGYQPGFLNGGFDDGFYGRGPATAPRFHPYMGRSPAPTPSPGNPPPDIKEEMSTTDTPEILDLDSQKVLGSSGVSQPPQPQSGPLPPMWRPHEQFPAPSGMAMGGLPPMQQPGFPPGHPPPPQHIPPLAGGNSFLSGGGGGIGGYHPQGLPTAPQAMTSPSSVFGAPPPSPRESAPPSEFASNVKRPKSFKCEDCNKWFTSHGHLKRHYNTTLHKNMTKLNGNSASRSTPDPTRPPILSPGAKSIGEASNISSQDEESNLSGTDALETPPPPPMQQPPPAYNPPPTSLSGYQPPGVPGPSQGLHPPPQFSQAPHFLGGEQPPTAPTLYHGHFSTNPAGFGAQPPVSMGGGPPFYPGSGNNFSGYQTQGGHQGPGFHSMSEYPGQSLDGFNNFKLDSESGSGGASRSPEPAGGDTGSEASMDSNESAGTTSSANTGEGTFRCQDCGKLFNRMCYLTQHRTTYHEGEKPFKCGTCGKRFPDEASFSDHQTKHAGDKPYKCEVCPKQFNHKTDLRRHMCLHTGEKPFTCEQCGKGFIRKDHMLKHFQTHRKKAMAASAAPSHPPQGPAISHAPPGFPGHHPAHRQSVPHGAMGHPGHGPPGHPGHPPHVVAPPVY</sequence>
<dbReference type="Pfam" id="PF00096">
    <property type="entry name" value="zf-C2H2"/>
    <property type="match status" value="3"/>
</dbReference>
<dbReference type="InterPro" id="IPR013087">
    <property type="entry name" value="Znf_C2H2_type"/>
</dbReference>
<dbReference type="EMBL" id="VSRR010003528">
    <property type="protein sequence ID" value="MPC36474.1"/>
    <property type="molecule type" value="Genomic_DNA"/>
</dbReference>
<feature type="compositionally biased region" description="Gly residues" evidence="11">
    <location>
        <begin position="288"/>
        <end position="298"/>
    </location>
</feature>
<dbReference type="GO" id="GO:0008270">
    <property type="term" value="F:zinc ion binding"/>
    <property type="evidence" value="ECO:0007669"/>
    <property type="project" value="UniProtKB-KW"/>
</dbReference>
<feature type="compositionally biased region" description="Pro residues" evidence="11">
    <location>
        <begin position="261"/>
        <end position="277"/>
    </location>
</feature>
<evidence type="ECO:0000256" key="6">
    <source>
        <dbReference type="ARBA" id="ARBA00023015"/>
    </source>
</evidence>
<evidence type="ECO:0000313" key="14">
    <source>
        <dbReference type="Proteomes" id="UP000324222"/>
    </source>
</evidence>
<keyword evidence="9" id="KW-0539">Nucleus</keyword>
<feature type="domain" description="C2H2-type" evidence="12">
    <location>
        <begin position="591"/>
        <end position="619"/>
    </location>
</feature>
<feature type="region of interest" description="Disordered" evidence="11">
    <location>
        <begin position="370"/>
        <end position="586"/>
    </location>
</feature>
<evidence type="ECO:0000256" key="4">
    <source>
        <dbReference type="ARBA" id="ARBA00022771"/>
    </source>
</evidence>
<feature type="compositionally biased region" description="Polar residues" evidence="11">
    <location>
        <begin position="568"/>
        <end position="586"/>
    </location>
</feature>
<comment type="subcellular location">
    <subcellularLocation>
        <location evidence="1">Nucleus</location>
    </subcellularLocation>
</comment>
<dbReference type="PROSITE" id="PS00028">
    <property type="entry name" value="ZINC_FINGER_C2H2_1"/>
    <property type="match status" value="6"/>
</dbReference>
<keyword evidence="7" id="KW-0238">DNA-binding</keyword>
<dbReference type="PROSITE" id="PS50157">
    <property type="entry name" value="ZINC_FINGER_C2H2_2"/>
    <property type="match status" value="6"/>
</dbReference>
<evidence type="ECO:0000256" key="8">
    <source>
        <dbReference type="ARBA" id="ARBA00023163"/>
    </source>
</evidence>
<dbReference type="OrthoDB" id="6077919at2759"/>
<keyword evidence="14" id="KW-1185">Reference proteome</keyword>
<evidence type="ECO:0000256" key="11">
    <source>
        <dbReference type="SAM" id="MobiDB-lite"/>
    </source>
</evidence>
<feature type="compositionally biased region" description="Low complexity" evidence="11">
    <location>
        <begin position="139"/>
        <end position="159"/>
    </location>
</feature>
<keyword evidence="6" id="KW-0805">Transcription regulation</keyword>
<feature type="compositionally biased region" description="Pro residues" evidence="11">
    <location>
        <begin position="746"/>
        <end position="764"/>
    </location>
</feature>
<keyword evidence="4 10" id="KW-0863">Zinc-finger</keyword>
<dbReference type="GO" id="GO:0005634">
    <property type="term" value="C:nucleus"/>
    <property type="evidence" value="ECO:0007669"/>
    <property type="project" value="UniProtKB-SubCell"/>
</dbReference>
<dbReference type="FunFam" id="3.30.160.60:FF:000624">
    <property type="entry name" value="zinc finger protein 697"/>
    <property type="match status" value="1"/>
</dbReference>
<keyword evidence="2" id="KW-0479">Metal-binding</keyword>
<feature type="compositionally biased region" description="Polar residues" evidence="11">
    <location>
        <begin position="509"/>
        <end position="520"/>
    </location>
</feature>
<evidence type="ECO:0000259" key="12">
    <source>
        <dbReference type="PROSITE" id="PS50157"/>
    </source>
</evidence>
<feature type="region of interest" description="Disordered" evidence="11">
    <location>
        <begin position="38"/>
        <end position="77"/>
    </location>
</feature>
<dbReference type="Pfam" id="PF12874">
    <property type="entry name" value="zf-met"/>
    <property type="match status" value="1"/>
</dbReference>
<keyword evidence="5" id="KW-0862">Zinc</keyword>
<accession>A0A5B7EVX2</accession>
<feature type="domain" description="C2H2-type" evidence="12">
    <location>
        <begin position="6"/>
        <end position="28"/>
    </location>
</feature>
<feature type="compositionally biased region" description="Pro residues" evidence="11">
    <location>
        <begin position="229"/>
        <end position="241"/>
    </location>
</feature>
<feature type="domain" description="C2H2-type" evidence="12">
    <location>
        <begin position="648"/>
        <end position="675"/>
    </location>
</feature>
<feature type="domain" description="C2H2-type" evidence="12">
    <location>
        <begin position="620"/>
        <end position="647"/>
    </location>
</feature>
<proteinExistence type="predicted"/>
<evidence type="ECO:0000256" key="3">
    <source>
        <dbReference type="ARBA" id="ARBA00022737"/>
    </source>
</evidence>
<dbReference type="FunFam" id="3.30.160.60:FF:000099">
    <property type="entry name" value="Zinc finger protein 79"/>
    <property type="match status" value="1"/>
</dbReference>
<evidence type="ECO:0000256" key="2">
    <source>
        <dbReference type="ARBA" id="ARBA00022723"/>
    </source>
</evidence>
<feature type="domain" description="C2H2-type" evidence="12">
    <location>
        <begin position="342"/>
        <end position="371"/>
    </location>
</feature>
<feature type="compositionally biased region" description="Polar residues" evidence="11">
    <location>
        <begin position="370"/>
        <end position="383"/>
    </location>
</feature>
<dbReference type="GO" id="GO:0003700">
    <property type="term" value="F:DNA-binding transcription factor activity"/>
    <property type="evidence" value="ECO:0007669"/>
    <property type="project" value="TreeGrafter"/>
</dbReference>